<gene>
    <name evidence="1" type="primary">CAPNS1</name>
    <name evidence="1" type="ORF">GBF38_019239</name>
</gene>
<evidence type="ECO:0000313" key="1">
    <source>
        <dbReference type="EMBL" id="KAG8008187.1"/>
    </source>
</evidence>
<sequence>SNIDVDQFVPSDPPPPRRPAVYAEQHESEEEKQFRRVFQQLAGDDMEVSPTELMNILNRIISKRDDLKTDGFSIESCRSMVAVMDGVYKSYDADNSGLIGADELPSAFRAAGFPLNDQLFDMIIRRYSEENGNMDFDNYIGCLVRLDAMCRAFKTLDKDNNGTIKVNIQERVCVCVWRMSSPIYYNQDSVTRFKKRKARFSFSEVHILLDEVRKHRMVVVGKFNRGVPTDMKKRTWAEITARVNEIGECQREVIEVIKKWSDLKCDTKRKVAAMRSGTVPNRGLNSRLSRDLNQTEKIVLQILEMDEEDQSGADFGPLGDDDDVPEEEEEMEEEDMMGMQNSPNGALDMLPMPPPTTYNMRDSSQSAFDVQYDIPPTEDPEAAYGDSDDDQRDDVLPSTQTAKPTEDHQGNNGIQKQGQPQTSSGPSTSTAALPLPGQPSQSVRDSMLQNASMSLQEQHATNILLETVSRSLELLSESVQQLAETQQEFVRESLQLQRETVQVLRDFTGGAIALMHDKLNGRPAL</sequence>
<feature type="non-terminal residue" evidence="1">
    <location>
        <position position="1"/>
    </location>
</feature>
<comment type="caution">
    <text evidence="1">The sequence shown here is derived from an EMBL/GenBank/DDBJ whole genome shotgun (WGS) entry which is preliminary data.</text>
</comment>
<keyword evidence="2" id="KW-1185">Reference proteome</keyword>
<dbReference type="EMBL" id="CM024807">
    <property type="protein sequence ID" value="KAG8008187.1"/>
    <property type="molecule type" value="Genomic_DNA"/>
</dbReference>
<organism evidence="1 2">
    <name type="scientific">Nibea albiflora</name>
    <name type="common">Yellow drum</name>
    <name type="synonym">Corvina albiflora</name>
    <dbReference type="NCBI Taxonomy" id="240163"/>
    <lineage>
        <taxon>Eukaryota</taxon>
        <taxon>Metazoa</taxon>
        <taxon>Chordata</taxon>
        <taxon>Craniata</taxon>
        <taxon>Vertebrata</taxon>
        <taxon>Euteleostomi</taxon>
        <taxon>Actinopterygii</taxon>
        <taxon>Neopterygii</taxon>
        <taxon>Teleostei</taxon>
        <taxon>Neoteleostei</taxon>
        <taxon>Acanthomorphata</taxon>
        <taxon>Eupercaria</taxon>
        <taxon>Sciaenidae</taxon>
        <taxon>Nibea</taxon>
    </lineage>
</organism>
<protein>
    <submittedName>
        <fullName evidence="1">Calpain small subunit 1</fullName>
    </submittedName>
</protein>
<proteinExistence type="predicted"/>
<name>A0ACB7F1X9_NIBAL</name>
<reference evidence="1" key="1">
    <citation type="submission" date="2020-04" db="EMBL/GenBank/DDBJ databases">
        <title>A chromosome-scale assembly and high-density genetic map of the yellow drum (Nibea albiflora) genome.</title>
        <authorList>
            <person name="Xu D."/>
            <person name="Zhang W."/>
            <person name="Chen R."/>
            <person name="Tan P."/>
            <person name="Wang L."/>
            <person name="Song H."/>
            <person name="Tian L."/>
            <person name="Zhu Q."/>
            <person name="Wang B."/>
        </authorList>
    </citation>
    <scope>NUCLEOTIDE SEQUENCE</scope>
    <source>
        <strain evidence="1">ZJHYS-2018</strain>
    </source>
</reference>
<evidence type="ECO:0000313" key="2">
    <source>
        <dbReference type="Proteomes" id="UP000805704"/>
    </source>
</evidence>
<dbReference type="Proteomes" id="UP000805704">
    <property type="component" value="Chromosome 19"/>
</dbReference>
<accession>A0ACB7F1X9</accession>